<gene>
    <name evidence="1" type="ORF">PEBR_39643</name>
</gene>
<sequence>MDVKTVTMTLSCVPASKPTKRGLLKPRSTTSIRPSTVDTNPKTTTIIVNTVTTRTFSTVVPGGTSYITITKTTAVETPPTSKQEFLLRADGTSTQKEKPSTALNDSLSSTITKTTTRTVEITILPSPATTVITEWITFQPTSTDSGIASELKTVTHTRMPSATITSQITFTSTKTIKTISTTSTTFTRTAENASTCQT</sequence>
<organism evidence="1 2">
    <name type="scientific">Penicillium brasilianum</name>
    <dbReference type="NCBI Taxonomy" id="104259"/>
    <lineage>
        <taxon>Eukaryota</taxon>
        <taxon>Fungi</taxon>
        <taxon>Dikarya</taxon>
        <taxon>Ascomycota</taxon>
        <taxon>Pezizomycotina</taxon>
        <taxon>Eurotiomycetes</taxon>
        <taxon>Eurotiomycetidae</taxon>
        <taxon>Eurotiales</taxon>
        <taxon>Aspergillaceae</taxon>
        <taxon>Penicillium</taxon>
    </lineage>
</organism>
<protein>
    <submittedName>
        <fullName evidence="1">Uncharacterized protein</fullName>
    </submittedName>
</protein>
<dbReference type="AlphaFoldDB" id="A0A1S9RB10"/>
<reference evidence="2" key="1">
    <citation type="submission" date="2015-09" db="EMBL/GenBank/DDBJ databases">
        <authorList>
            <person name="Fill T.P."/>
            <person name="Baretta J.F."/>
            <person name="de Almeida L.G."/>
            <person name="Rocha M."/>
            <person name="de Souza D.H."/>
            <person name="Malavazi I."/>
            <person name="Cerdeira L.T."/>
            <person name="Hong H."/>
            <person name="Samborskyy M."/>
            <person name="de Vasconcelos A.T."/>
            <person name="Leadlay P."/>
            <person name="Rodrigues-Filho E."/>
        </authorList>
    </citation>
    <scope>NUCLEOTIDE SEQUENCE [LARGE SCALE GENOMIC DNA]</scope>
    <source>
        <strain evidence="2">LaBioMMi 136</strain>
    </source>
</reference>
<accession>A0A1S9RB10</accession>
<evidence type="ECO:0000313" key="1">
    <source>
        <dbReference type="EMBL" id="OOQ82248.1"/>
    </source>
</evidence>
<dbReference type="Proteomes" id="UP000190744">
    <property type="component" value="Unassembled WGS sequence"/>
</dbReference>
<evidence type="ECO:0000313" key="2">
    <source>
        <dbReference type="Proteomes" id="UP000190744"/>
    </source>
</evidence>
<comment type="caution">
    <text evidence="1">The sequence shown here is derived from an EMBL/GenBank/DDBJ whole genome shotgun (WGS) entry which is preliminary data.</text>
</comment>
<name>A0A1S9RB10_PENBI</name>
<dbReference type="EMBL" id="LJBN01000224">
    <property type="protein sequence ID" value="OOQ82248.1"/>
    <property type="molecule type" value="Genomic_DNA"/>
</dbReference>
<proteinExistence type="predicted"/>